<protein>
    <submittedName>
        <fullName evidence="2">Uncharacterized protein</fullName>
    </submittedName>
</protein>
<comment type="caution">
    <text evidence="2">The sequence shown here is derived from an EMBL/GenBank/DDBJ whole genome shotgun (WGS) entry which is preliminary data.</text>
</comment>
<gene>
    <name evidence="2" type="ORF">SUGI_1229050</name>
</gene>
<dbReference type="Proteomes" id="UP001234787">
    <property type="component" value="Unassembled WGS sequence"/>
</dbReference>
<organism evidence="2 3">
    <name type="scientific">Cryptomeria japonica</name>
    <name type="common">Japanese cedar</name>
    <name type="synonym">Cupressus japonica</name>
    <dbReference type="NCBI Taxonomy" id="3369"/>
    <lineage>
        <taxon>Eukaryota</taxon>
        <taxon>Viridiplantae</taxon>
        <taxon>Streptophyta</taxon>
        <taxon>Embryophyta</taxon>
        <taxon>Tracheophyta</taxon>
        <taxon>Spermatophyta</taxon>
        <taxon>Pinopsida</taxon>
        <taxon>Pinidae</taxon>
        <taxon>Conifers II</taxon>
        <taxon>Cupressales</taxon>
        <taxon>Cupressaceae</taxon>
        <taxon>Cryptomeria</taxon>
    </lineage>
</organism>
<evidence type="ECO:0000256" key="1">
    <source>
        <dbReference type="SAM" id="MobiDB-lite"/>
    </source>
</evidence>
<evidence type="ECO:0000313" key="3">
    <source>
        <dbReference type="Proteomes" id="UP001234787"/>
    </source>
</evidence>
<dbReference type="EMBL" id="BSEH01000022">
    <property type="protein sequence ID" value="GLJ56584.1"/>
    <property type="molecule type" value="Genomic_DNA"/>
</dbReference>
<feature type="region of interest" description="Disordered" evidence="1">
    <location>
        <begin position="1"/>
        <end position="43"/>
    </location>
</feature>
<reference evidence="2" key="1">
    <citation type="submission" date="2022-12" db="EMBL/GenBank/DDBJ databases">
        <title>Chromosome-Level Genome Assembly of Japanese Cedar (Cryptomeriajaponica D. Don).</title>
        <authorList>
            <person name="Fujino T."/>
            <person name="Yamaguchi K."/>
            <person name="Yokoyama T."/>
            <person name="Hamanaka T."/>
            <person name="Harazono Y."/>
            <person name="Kamada H."/>
            <person name="Kobayashi W."/>
            <person name="Ujino-Ihara T."/>
            <person name="Uchiyama K."/>
            <person name="Matsumoto A."/>
            <person name="Izuno A."/>
            <person name="Tsumura Y."/>
            <person name="Toyoda A."/>
            <person name="Shigenobu S."/>
            <person name="Moriguchi Y."/>
            <person name="Ueno S."/>
            <person name="Kasahara M."/>
        </authorList>
    </citation>
    <scope>NUCLEOTIDE SEQUENCE</scope>
</reference>
<name>A0AAD3NN40_CRYJA</name>
<evidence type="ECO:0000313" key="2">
    <source>
        <dbReference type="EMBL" id="GLJ56584.1"/>
    </source>
</evidence>
<dbReference type="AlphaFoldDB" id="A0AAD3NN40"/>
<proteinExistence type="predicted"/>
<sequence>MKENGPPRFNGSRFVGVDNSNKEGGSSRKYSPSEGCPVGGVAGEGWIKREGSVQAASVFSSGCFRVQFRPISPGGRRNA</sequence>
<keyword evidence="3" id="KW-1185">Reference proteome</keyword>
<accession>A0AAD3NN40</accession>
<feature type="compositionally biased region" description="Polar residues" evidence="1">
    <location>
        <begin position="18"/>
        <end position="30"/>
    </location>
</feature>